<dbReference type="InterPro" id="IPR012958">
    <property type="entry name" value="CHD_N"/>
</dbReference>
<protein>
    <submittedName>
        <fullName evidence="4">Chromodomain-helicase-DNA-binding protein 4-like</fullName>
    </submittedName>
</protein>
<evidence type="ECO:0000259" key="2">
    <source>
        <dbReference type="Pfam" id="PF08073"/>
    </source>
</evidence>
<proteinExistence type="predicted"/>
<gene>
    <name evidence="4" type="primary">LOC104954479</name>
</gene>
<dbReference type="KEGG" id="ncc:104954479"/>
<dbReference type="AlphaFoldDB" id="A0A6I9NQ67"/>
<evidence type="ECO:0000313" key="4">
    <source>
        <dbReference type="RefSeq" id="XP_010779894.1"/>
    </source>
</evidence>
<dbReference type="Proteomes" id="UP000504611">
    <property type="component" value="Unplaced"/>
</dbReference>
<feature type="compositionally biased region" description="Basic and acidic residues" evidence="1">
    <location>
        <begin position="1"/>
        <end position="19"/>
    </location>
</feature>
<dbReference type="Pfam" id="PF08073">
    <property type="entry name" value="CHDNT"/>
    <property type="match status" value="1"/>
</dbReference>
<feature type="region of interest" description="Disordered" evidence="1">
    <location>
        <begin position="1"/>
        <end position="85"/>
    </location>
</feature>
<feature type="domain" description="CHD N-terminal" evidence="2">
    <location>
        <begin position="101"/>
        <end position="154"/>
    </location>
</feature>
<reference evidence="4" key="1">
    <citation type="submission" date="2025-08" db="UniProtKB">
        <authorList>
            <consortium name="RefSeq"/>
        </authorList>
    </citation>
    <scope>IDENTIFICATION</scope>
    <source>
        <tissue evidence="4">Muscle</tissue>
    </source>
</reference>
<dbReference type="GeneID" id="104954479"/>
<dbReference type="RefSeq" id="XP_010779894.1">
    <property type="nucleotide sequence ID" value="XM_010781592.1"/>
</dbReference>
<feature type="compositionally biased region" description="Low complexity" evidence="1">
    <location>
        <begin position="54"/>
        <end position="64"/>
    </location>
</feature>
<feature type="compositionally biased region" description="Basic residues" evidence="1">
    <location>
        <begin position="27"/>
        <end position="43"/>
    </location>
</feature>
<feature type="compositionally biased region" description="Gly residues" evidence="1">
    <location>
        <begin position="44"/>
        <end position="53"/>
    </location>
</feature>
<dbReference type="OrthoDB" id="5857104at2759"/>
<evidence type="ECO:0000313" key="3">
    <source>
        <dbReference type="Proteomes" id="UP000504611"/>
    </source>
</evidence>
<evidence type="ECO:0000256" key="1">
    <source>
        <dbReference type="SAM" id="MobiDB-lite"/>
    </source>
</evidence>
<accession>A0A6I9NQ67</accession>
<organism evidence="3 4">
    <name type="scientific">Notothenia coriiceps</name>
    <name type="common">black rockcod</name>
    <dbReference type="NCBI Taxonomy" id="8208"/>
    <lineage>
        <taxon>Eukaryota</taxon>
        <taxon>Metazoa</taxon>
        <taxon>Chordata</taxon>
        <taxon>Craniata</taxon>
        <taxon>Vertebrata</taxon>
        <taxon>Euteleostomi</taxon>
        <taxon>Actinopterygii</taxon>
        <taxon>Neopterygii</taxon>
        <taxon>Teleostei</taxon>
        <taxon>Neoteleostei</taxon>
        <taxon>Acanthomorphata</taxon>
        <taxon>Eupercaria</taxon>
        <taxon>Perciformes</taxon>
        <taxon>Notothenioidei</taxon>
        <taxon>Nototheniidae</taxon>
        <taxon>Notothenia</taxon>
    </lineage>
</organism>
<name>A0A6I9NQ67_9TELE</name>
<sequence length="178" mass="19382">MGVEAAERDAGEAGVRSESEGSDYAPGKKKKRRSSSAKEKKKGGGGGGGGGGAASSEKGGSSSSKSKRKDPEPEEDEDDEEDCLPKSSIQLLETWGMKDIDHAFTQEDYSSLTNYKAFSQFVRPLIASKNPKIAVSKMMTLMMAKWREFSTNNPLKKKCEMSIPVSQSPRRCEKSIFE</sequence>
<keyword evidence="3" id="KW-1185">Reference proteome</keyword>
<feature type="compositionally biased region" description="Acidic residues" evidence="1">
    <location>
        <begin position="72"/>
        <end position="82"/>
    </location>
</feature>